<dbReference type="Proteomes" id="UP000580051">
    <property type="component" value="Unassembled WGS sequence"/>
</dbReference>
<reference evidence="2 3" key="1">
    <citation type="journal article" date="2020" name="Front. Microbiol.">
        <title>Single-cell genomics of novel Actinobacteria with the Wood-Ljungdahl pathway discovered in a serpentinizing system.</title>
        <authorList>
            <person name="Merino N."/>
            <person name="Kawai M."/>
            <person name="Boyd E.S."/>
            <person name="Colman D.R."/>
            <person name="McGlynn S.E."/>
            <person name="Nealson K.H."/>
            <person name="Kurokawa K."/>
            <person name="Hongoh Y."/>
        </authorList>
    </citation>
    <scope>NUCLEOTIDE SEQUENCE [LARGE SCALE GENOMIC DNA]</scope>
    <source>
        <strain evidence="2 3">S06</strain>
    </source>
</reference>
<proteinExistence type="predicted"/>
<dbReference type="EMBL" id="BLRV01000405">
    <property type="protein sequence ID" value="GFP22416.1"/>
    <property type="molecule type" value="Genomic_DNA"/>
</dbReference>
<dbReference type="InterPro" id="IPR002560">
    <property type="entry name" value="Transposase_DDE"/>
</dbReference>
<evidence type="ECO:0000259" key="1">
    <source>
        <dbReference type="Pfam" id="PF01610"/>
    </source>
</evidence>
<evidence type="ECO:0000313" key="2">
    <source>
        <dbReference type="EMBL" id="GFP22416.1"/>
    </source>
</evidence>
<accession>A0A6V8NV96</accession>
<feature type="domain" description="Transposase IS204/IS1001/IS1096/IS1165 DDE" evidence="1">
    <location>
        <begin position="1"/>
        <end position="53"/>
    </location>
</feature>
<organism evidence="2 3">
    <name type="scientific">Candidatus Hakubella thermalkaliphila</name>
    <dbReference type="NCBI Taxonomy" id="2754717"/>
    <lineage>
        <taxon>Bacteria</taxon>
        <taxon>Bacillati</taxon>
        <taxon>Actinomycetota</taxon>
        <taxon>Actinomycetota incertae sedis</taxon>
        <taxon>Candidatus Hakubellales</taxon>
        <taxon>Candidatus Hakubellaceae</taxon>
        <taxon>Candidatus Hakubella</taxon>
    </lineage>
</organism>
<dbReference type="Pfam" id="PF01610">
    <property type="entry name" value="DDE_Tnp_ISL3"/>
    <property type="match status" value="1"/>
</dbReference>
<comment type="caution">
    <text evidence="2">The sequence shown here is derived from an EMBL/GenBank/DDBJ whole genome shotgun (WGS) entry which is preliminary data.</text>
</comment>
<dbReference type="AlphaFoldDB" id="A0A6V8NV96"/>
<name>A0A6V8NV96_9ACTN</name>
<dbReference type="RefSeq" id="WP_176227374.1">
    <property type="nucleotide sequence ID" value="NZ_BLRV01000405.1"/>
</dbReference>
<evidence type="ECO:0000313" key="3">
    <source>
        <dbReference type="Proteomes" id="UP000580051"/>
    </source>
</evidence>
<protein>
    <recommendedName>
        <fullName evidence="1">Transposase IS204/IS1001/IS1096/IS1165 DDE domain-containing protein</fullName>
    </recommendedName>
</protein>
<sequence>RHLGEAVDKVRKSKNKALVKNGEDSLKGTKYLWLTNPKKWTEEQKGLFSRLERQGIKGRACIDAYGHIHMRNLQ</sequence>
<gene>
    <name evidence="2" type="ORF">HKBW3S06_01644</name>
</gene>
<feature type="non-terminal residue" evidence="2">
    <location>
        <position position="1"/>
    </location>
</feature>